<keyword evidence="2" id="KW-1185">Reference proteome</keyword>
<name>A0A916ZR09_9SPHN</name>
<dbReference type="AlphaFoldDB" id="A0A916ZR09"/>
<reference evidence="1" key="1">
    <citation type="journal article" date="2014" name="Int. J. Syst. Evol. Microbiol.">
        <title>Complete genome sequence of Corynebacterium casei LMG S-19264T (=DSM 44701T), isolated from a smear-ripened cheese.</title>
        <authorList>
            <consortium name="US DOE Joint Genome Institute (JGI-PGF)"/>
            <person name="Walter F."/>
            <person name="Albersmeier A."/>
            <person name="Kalinowski J."/>
            <person name="Ruckert C."/>
        </authorList>
    </citation>
    <scope>NUCLEOTIDE SEQUENCE</scope>
    <source>
        <strain evidence="1">CGMCC 1.15519</strain>
    </source>
</reference>
<dbReference type="Proteomes" id="UP000635071">
    <property type="component" value="Unassembled WGS sequence"/>
</dbReference>
<reference evidence="1" key="2">
    <citation type="submission" date="2020-09" db="EMBL/GenBank/DDBJ databases">
        <authorList>
            <person name="Sun Q."/>
            <person name="Zhou Y."/>
        </authorList>
    </citation>
    <scope>NUCLEOTIDE SEQUENCE</scope>
    <source>
        <strain evidence="1">CGMCC 1.15519</strain>
    </source>
</reference>
<sequence length="225" mass="24107">MHNGSMNAIDQSYSAKPSHYFSGARHSLVAQLPHAPGATILEIGCGSGGTGALALETGKCGRYYGIEIEPVAAARAGAVLTEVLVGNVEIMKLPYEESSLDVIIISEVLEHLVDPWAVVARLVKLLKPSGIMVATSPNISHWRVIGALFTGRFDYSEIGVMDRTHLRWFTPASFRRMFTEAGFVVDRVGPSGGFGKAARTINLVTGGASEHLFCTQIALFGHRPA</sequence>
<gene>
    <name evidence="1" type="ORF">GCM10011529_15190</name>
</gene>
<evidence type="ECO:0000313" key="1">
    <source>
        <dbReference type="EMBL" id="GGE09832.1"/>
    </source>
</evidence>
<dbReference type="Gene3D" id="3.40.50.150">
    <property type="entry name" value="Vaccinia Virus protein VP39"/>
    <property type="match status" value="1"/>
</dbReference>
<dbReference type="GO" id="GO:0032259">
    <property type="term" value="P:methylation"/>
    <property type="evidence" value="ECO:0007669"/>
    <property type="project" value="UniProtKB-KW"/>
</dbReference>
<comment type="caution">
    <text evidence="1">The sequence shown here is derived from an EMBL/GenBank/DDBJ whole genome shotgun (WGS) entry which is preliminary data.</text>
</comment>
<dbReference type="EMBL" id="BMJM01000004">
    <property type="protein sequence ID" value="GGE09832.1"/>
    <property type="molecule type" value="Genomic_DNA"/>
</dbReference>
<organism evidence="1 2">
    <name type="scientific">Sandarakinorhabdus glacialis</name>
    <dbReference type="NCBI Taxonomy" id="1614636"/>
    <lineage>
        <taxon>Bacteria</taxon>
        <taxon>Pseudomonadati</taxon>
        <taxon>Pseudomonadota</taxon>
        <taxon>Alphaproteobacteria</taxon>
        <taxon>Sphingomonadales</taxon>
        <taxon>Sphingosinicellaceae</taxon>
        <taxon>Sandarakinorhabdus</taxon>
    </lineage>
</organism>
<evidence type="ECO:0000313" key="2">
    <source>
        <dbReference type="Proteomes" id="UP000635071"/>
    </source>
</evidence>
<dbReference type="InterPro" id="IPR029063">
    <property type="entry name" value="SAM-dependent_MTases_sf"/>
</dbReference>
<dbReference type="Pfam" id="PF13489">
    <property type="entry name" value="Methyltransf_23"/>
    <property type="match status" value="1"/>
</dbReference>
<accession>A0A916ZR09</accession>
<dbReference type="GO" id="GO:0008168">
    <property type="term" value="F:methyltransferase activity"/>
    <property type="evidence" value="ECO:0007669"/>
    <property type="project" value="UniProtKB-KW"/>
</dbReference>
<dbReference type="PANTHER" id="PTHR43861">
    <property type="entry name" value="TRANS-ACONITATE 2-METHYLTRANSFERASE-RELATED"/>
    <property type="match status" value="1"/>
</dbReference>
<proteinExistence type="predicted"/>
<protein>
    <submittedName>
        <fullName evidence="1">SAM-dependent methyltransferase</fullName>
    </submittedName>
</protein>
<keyword evidence="1" id="KW-0808">Transferase</keyword>
<dbReference type="CDD" id="cd02440">
    <property type="entry name" value="AdoMet_MTases"/>
    <property type="match status" value="1"/>
</dbReference>
<dbReference type="SUPFAM" id="SSF53335">
    <property type="entry name" value="S-adenosyl-L-methionine-dependent methyltransferases"/>
    <property type="match status" value="1"/>
</dbReference>
<keyword evidence="1" id="KW-0489">Methyltransferase</keyword>